<dbReference type="Pfam" id="PF13639">
    <property type="entry name" value="zf-RING_2"/>
    <property type="match status" value="1"/>
</dbReference>
<dbReference type="SUPFAM" id="SSF57850">
    <property type="entry name" value="RING/U-box"/>
    <property type="match status" value="1"/>
</dbReference>
<evidence type="ECO:0000256" key="12">
    <source>
        <dbReference type="ARBA" id="ARBA00023136"/>
    </source>
</evidence>
<dbReference type="PANTHER" id="PTHR46913:SF1">
    <property type="entry name" value="RING-H2 FINGER PROTEIN ATL16"/>
    <property type="match status" value="1"/>
</dbReference>
<keyword evidence="11" id="KW-1133">Transmembrane helix</keyword>
<evidence type="ECO:0000256" key="11">
    <source>
        <dbReference type="ARBA" id="ARBA00022989"/>
    </source>
</evidence>
<dbReference type="PANTHER" id="PTHR46913">
    <property type="entry name" value="RING-H2 FINGER PROTEIN ATL16"/>
    <property type="match status" value="1"/>
</dbReference>
<comment type="catalytic activity">
    <reaction evidence="1">
        <text>S-ubiquitinyl-[E2 ubiquitin-conjugating enzyme]-L-cysteine + [acceptor protein]-L-lysine = [E2 ubiquitin-conjugating enzyme]-L-cysteine + N(6)-ubiquitinyl-[acceptor protein]-L-lysine.</text>
        <dbReference type="EC" id="2.3.2.27"/>
    </reaction>
</comment>
<dbReference type="Gene3D" id="3.30.40.10">
    <property type="entry name" value="Zinc/RING finger domain, C3HC4 (zinc finger)"/>
    <property type="match status" value="1"/>
</dbReference>
<accession>A0A6A4PIX9</accession>
<dbReference type="GO" id="GO:0061630">
    <property type="term" value="F:ubiquitin protein ligase activity"/>
    <property type="evidence" value="ECO:0007669"/>
    <property type="project" value="UniProtKB-EC"/>
</dbReference>
<comment type="caution">
    <text evidence="15">The sequence shown here is derived from an EMBL/GenBank/DDBJ whole genome shotgun (WGS) entry which is preliminary data.</text>
</comment>
<evidence type="ECO:0000256" key="13">
    <source>
        <dbReference type="ARBA" id="ARBA00024209"/>
    </source>
</evidence>
<evidence type="ECO:0000256" key="1">
    <source>
        <dbReference type="ARBA" id="ARBA00000900"/>
    </source>
</evidence>
<dbReference type="Proteomes" id="UP000447434">
    <property type="component" value="Chromosome 13"/>
</dbReference>
<keyword evidence="12" id="KW-0472">Membrane</keyword>
<dbReference type="InterPro" id="IPR044600">
    <property type="entry name" value="ATL1/ATL16-like"/>
</dbReference>
<evidence type="ECO:0000256" key="9">
    <source>
        <dbReference type="ARBA" id="ARBA00022786"/>
    </source>
</evidence>
<evidence type="ECO:0000259" key="14">
    <source>
        <dbReference type="PROSITE" id="PS50089"/>
    </source>
</evidence>
<dbReference type="SMART" id="SM00184">
    <property type="entry name" value="RING"/>
    <property type="match status" value="1"/>
</dbReference>
<dbReference type="OrthoDB" id="8062037at2759"/>
<evidence type="ECO:0000256" key="3">
    <source>
        <dbReference type="ARBA" id="ARBA00004906"/>
    </source>
</evidence>
<comment type="subcellular location">
    <subcellularLocation>
        <location evidence="2">Membrane</location>
        <topology evidence="2">Single-pass membrane protein</topology>
    </subcellularLocation>
</comment>
<comment type="similarity">
    <text evidence="13">Belongs to the RING-type zinc finger family. ATL subfamily.</text>
</comment>
<protein>
    <recommendedName>
        <fullName evidence="4">RING-type E3 ubiquitin transferase</fullName>
        <ecNumber evidence="4">2.3.2.27</ecNumber>
    </recommendedName>
</protein>
<keyword evidence="9" id="KW-0833">Ubl conjugation pathway</keyword>
<dbReference type="AlphaFoldDB" id="A0A6A4PIX9"/>
<evidence type="ECO:0000313" key="16">
    <source>
        <dbReference type="Proteomes" id="UP000447434"/>
    </source>
</evidence>
<evidence type="ECO:0000256" key="5">
    <source>
        <dbReference type="ARBA" id="ARBA00022679"/>
    </source>
</evidence>
<dbReference type="GO" id="GO:0008270">
    <property type="term" value="F:zinc ion binding"/>
    <property type="evidence" value="ECO:0007669"/>
    <property type="project" value="UniProtKB-KW"/>
</dbReference>
<evidence type="ECO:0000313" key="15">
    <source>
        <dbReference type="EMBL" id="KAE9601469.1"/>
    </source>
</evidence>
<evidence type="ECO:0000256" key="8">
    <source>
        <dbReference type="ARBA" id="ARBA00022771"/>
    </source>
</evidence>
<keyword evidence="16" id="KW-1185">Reference proteome</keyword>
<evidence type="ECO:0000256" key="6">
    <source>
        <dbReference type="ARBA" id="ARBA00022692"/>
    </source>
</evidence>
<dbReference type="InterPro" id="IPR001841">
    <property type="entry name" value="Znf_RING"/>
</dbReference>
<evidence type="ECO:0000256" key="4">
    <source>
        <dbReference type="ARBA" id="ARBA00012483"/>
    </source>
</evidence>
<dbReference type="GO" id="GO:0016020">
    <property type="term" value="C:membrane"/>
    <property type="evidence" value="ECO:0007669"/>
    <property type="project" value="UniProtKB-SubCell"/>
</dbReference>
<keyword evidence="5" id="KW-0808">Transferase</keyword>
<feature type="domain" description="RING-type" evidence="14">
    <location>
        <begin position="104"/>
        <end position="146"/>
    </location>
</feature>
<dbReference type="GO" id="GO:0016567">
    <property type="term" value="P:protein ubiquitination"/>
    <property type="evidence" value="ECO:0007669"/>
    <property type="project" value="InterPro"/>
</dbReference>
<gene>
    <name evidence="15" type="ORF">Lalb_Chr13g0298161</name>
</gene>
<reference evidence="16" key="1">
    <citation type="journal article" date="2020" name="Nat. Commun.">
        <title>Genome sequence of the cluster root forming white lupin.</title>
        <authorList>
            <person name="Hufnagel B."/>
            <person name="Marques A."/>
            <person name="Soriano A."/>
            <person name="Marques L."/>
            <person name="Divol F."/>
            <person name="Doumas P."/>
            <person name="Sallet E."/>
            <person name="Mancinotti D."/>
            <person name="Carrere S."/>
            <person name="Marande W."/>
            <person name="Arribat S."/>
            <person name="Keller J."/>
            <person name="Huneau C."/>
            <person name="Blein T."/>
            <person name="Aime D."/>
            <person name="Laguerre M."/>
            <person name="Taylor J."/>
            <person name="Schubert V."/>
            <person name="Nelson M."/>
            <person name="Geu-Flores F."/>
            <person name="Crespi M."/>
            <person name="Gallardo-Guerrero K."/>
            <person name="Delaux P.-M."/>
            <person name="Salse J."/>
            <person name="Berges H."/>
            <person name="Guyot R."/>
            <person name="Gouzy J."/>
            <person name="Peret B."/>
        </authorList>
    </citation>
    <scope>NUCLEOTIDE SEQUENCE [LARGE SCALE GENOMIC DNA]</scope>
    <source>
        <strain evidence="16">cv. Amiga</strain>
    </source>
</reference>
<sequence>MENVDPNIEPKKSKYALSGEKMLICTVVLLIVILVMICIHLYVRWYLLRIRHRRSHNHNHQNGRSRFVFYIDPALTTTSRGLEASVIATLPVFTFSPNSEAVECAVCLSEFEDGESGRVLPKCKHSFHIECIDMWFESHSTCPICRVHVEAPPQPEVVVNVSEPGSSSELNRTGVAIYSSSSFVSLGTETDYDSASPSSFRSPMMSFKRILSRGRKSSLVVERGGEETLRVDSECNNEVTNLESK</sequence>
<name>A0A6A4PIX9_LUPAL</name>
<dbReference type="PROSITE" id="PS50089">
    <property type="entry name" value="ZF_RING_2"/>
    <property type="match status" value="1"/>
</dbReference>
<comment type="pathway">
    <text evidence="3">Protein modification; protein ubiquitination.</text>
</comment>
<keyword evidence="6" id="KW-0812">Transmembrane</keyword>
<evidence type="ECO:0000256" key="2">
    <source>
        <dbReference type="ARBA" id="ARBA00004167"/>
    </source>
</evidence>
<organism evidence="15 16">
    <name type="scientific">Lupinus albus</name>
    <name type="common">White lupine</name>
    <name type="synonym">Lupinus termis</name>
    <dbReference type="NCBI Taxonomy" id="3870"/>
    <lineage>
        <taxon>Eukaryota</taxon>
        <taxon>Viridiplantae</taxon>
        <taxon>Streptophyta</taxon>
        <taxon>Embryophyta</taxon>
        <taxon>Tracheophyta</taxon>
        <taxon>Spermatophyta</taxon>
        <taxon>Magnoliopsida</taxon>
        <taxon>eudicotyledons</taxon>
        <taxon>Gunneridae</taxon>
        <taxon>Pentapetalae</taxon>
        <taxon>rosids</taxon>
        <taxon>fabids</taxon>
        <taxon>Fabales</taxon>
        <taxon>Fabaceae</taxon>
        <taxon>Papilionoideae</taxon>
        <taxon>50 kb inversion clade</taxon>
        <taxon>genistoids sensu lato</taxon>
        <taxon>core genistoids</taxon>
        <taxon>Genisteae</taxon>
        <taxon>Lupinus</taxon>
    </lineage>
</organism>
<keyword evidence="7" id="KW-0479">Metal-binding</keyword>
<evidence type="ECO:0000256" key="7">
    <source>
        <dbReference type="ARBA" id="ARBA00022723"/>
    </source>
</evidence>
<dbReference type="InterPro" id="IPR013083">
    <property type="entry name" value="Znf_RING/FYVE/PHD"/>
</dbReference>
<dbReference type="EMBL" id="WOCE01000013">
    <property type="protein sequence ID" value="KAE9601469.1"/>
    <property type="molecule type" value="Genomic_DNA"/>
</dbReference>
<dbReference type="CDD" id="cd16461">
    <property type="entry name" value="RING-H2_EL5-like"/>
    <property type="match status" value="1"/>
</dbReference>
<evidence type="ECO:0000256" key="10">
    <source>
        <dbReference type="ARBA" id="ARBA00022833"/>
    </source>
</evidence>
<proteinExistence type="inferred from homology"/>
<keyword evidence="10" id="KW-0862">Zinc</keyword>
<dbReference type="EC" id="2.3.2.27" evidence="4"/>
<dbReference type="FunFam" id="3.30.40.10:FF:000457">
    <property type="entry name" value="RING-H2 finger protein ATL3"/>
    <property type="match status" value="1"/>
</dbReference>
<keyword evidence="8" id="KW-0863">Zinc-finger</keyword>